<gene>
    <name evidence="14" type="ORF">EII11_01440</name>
</gene>
<organism evidence="14 15">
    <name type="scientific">Schaalia canis</name>
    <dbReference type="NCBI Taxonomy" id="100469"/>
    <lineage>
        <taxon>Bacteria</taxon>
        <taxon>Bacillati</taxon>
        <taxon>Actinomycetota</taxon>
        <taxon>Actinomycetes</taxon>
        <taxon>Actinomycetales</taxon>
        <taxon>Actinomycetaceae</taxon>
        <taxon>Schaalia</taxon>
    </lineage>
</organism>
<dbReference type="InterPro" id="IPR016156">
    <property type="entry name" value="FAD/NAD-linked_Rdtase_dimer_sf"/>
</dbReference>
<comment type="cofactor">
    <cofactor evidence="9">
        <name>FAD</name>
        <dbReference type="ChEBI" id="CHEBI:57692"/>
    </cofactor>
    <text evidence="9">Binds 1 FAD per subunit.</text>
</comment>
<feature type="binding site" evidence="9">
    <location>
        <begin position="173"/>
        <end position="180"/>
    </location>
    <ligand>
        <name>NAD(+)</name>
        <dbReference type="ChEBI" id="CHEBI:57540"/>
    </ligand>
</feature>
<comment type="similarity">
    <text evidence="1 11">Belongs to the class-I pyridine nucleotide-disulfide oxidoreductase family.</text>
</comment>
<dbReference type="Proteomes" id="UP000280444">
    <property type="component" value="Unassembled WGS sequence"/>
</dbReference>
<dbReference type="InterPro" id="IPR004099">
    <property type="entry name" value="Pyr_nucl-diS_OxRdtase_dimer"/>
</dbReference>
<dbReference type="Gene3D" id="3.50.50.60">
    <property type="entry name" value="FAD/NAD(P)-binding domain"/>
    <property type="match status" value="2"/>
</dbReference>
<feature type="domain" description="Pyridine nucleotide-disulphide oxidoreductase dimerisation" evidence="12">
    <location>
        <begin position="336"/>
        <end position="445"/>
    </location>
</feature>
<dbReference type="InterPro" id="IPR023753">
    <property type="entry name" value="FAD/NAD-binding_dom"/>
</dbReference>
<dbReference type="InterPro" id="IPR036188">
    <property type="entry name" value="FAD/NAD-bd_sf"/>
</dbReference>
<dbReference type="PANTHER" id="PTHR43014">
    <property type="entry name" value="MERCURIC REDUCTASE"/>
    <property type="match status" value="1"/>
</dbReference>
<evidence type="ECO:0000259" key="12">
    <source>
        <dbReference type="Pfam" id="PF02852"/>
    </source>
</evidence>
<comment type="caution">
    <text evidence="14">The sequence shown here is derived from an EMBL/GenBank/DDBJ whole genome shotgun (WGS) entry which is preliminary data.</text>
</comment>
<dbReference type="GO" id="GO:0016668">
    <property type="term" value="F:oxidoreductase activity, acting on a sulfur group of donors, NAD(P) as acceptor"/>
    <property type="evidence" value="ECO:0007669"/>
    <property type="project" value="InterPro"/>
</dbReference>
<keyword evidence="15" id="KW-1185">Reference proteome</keyword>
<evidence type="ECO:0000313" key="14">
    <source>
        <dbReference type="EMBL" id="RRC96341.1"/>
    </source>
</evidence>
<sequence length="456" mass="48528">MHFDVVILGWGKAGKSLAADLAAQGQRVALVERSSSMYGGTCINVGCVPTKDLVTSAEERRQSDDPAQYFAAAVAERDTLISALRAANYAMLDGKVALFDGQASFVDPHTVRVSPVEPGHNEEELDITADTIVINTGTIPRALDIPGADLSGVYDSTTIQHAEPFPSRLLIVGAGFIGLEFASMFANFGAQVTVTDPGEVFIRRVDRDVATSVEESLTAAGVQIRMNTAVESISQDGSALRVHTSEGDIETDAVLIAVGRVPATAELNLEAAGVDCDERGFVRVDDQLRTSVEHIFAVGDVNGGPQFTYISYDDYRIVRDVLIGEGRRNRQDRVAVPWTAFIDPPLSVVGISEAEALKAGVRVAVASAPVAKIPVMPRPKILGKTAGMMKFIVDADSNVILGAALHSVDSQELINIVALCMRMGGTVADLRDGIWTHPSSTEAFNGVLRGLQPVTD</sequence>
<proteinExistence type="inferred from homology"/>
<dbReference type="SUPFAM" id="SSF51905">
    <property type="entry name" value="FAD/NAD(P)-binding domain"/>
    <property type="match status" value="1"/>
</dbReference>
<dbReference type="Pfam" id="PF07992">
    <property type="entry name" value="Pyr_redox_2"/>
    <property type="match status" value="1"/>
</dbReference>
<dbReference type="PANTHER" id="PTHR43014:SF4">
    <property type="entry name" value="PYRIDINE NUCLEOTIDE-DISULFIDE OXIDOREDUCTASE RCLA-RELATED"/>
    <property type="match status" value="1"/>
</dbReference>
<dbReference type="GO" id="GO:0050660">
    <property type="term" value="F:flavin adenine dinucleotide binding"/>
    <property type="evidence" value="ECO:0007669"/>
    <property type="project" value="TreeGrafter"/>
</dbReference>
<keyword evidence="3 9" id="KW-0274">FAD</keyword>
<keyword evidence="9" id="KW-0520">NAD</keyword>
<dbReference type="InterPro" id="IPR001100">
    <property type="entry name" value="Pyr_nuc-diS_OxRdtase"/>
</dbReference>
<keyword evidence="9" id="KW-0547">Nucleotide-binding</keyword>
<evidence type="ECO:0000259" key="13">
    <source>
        <dbReference type="Pfam" id="PF07992"/>
    </source>
</evidence>
<evidence type="ECO:0000256" key="4">
    <source>
        <dbReference type="ARBA" id="ARBA00022857"/>
    </source>
</evidence>
<dbReference type="EMBL" id="RQZF01000001">
    <property type="protein sequence ID" value="RRC96341.1"/>
    <property type="molecule type" value="Genomic_DNA"/>
</dbReference>
<feature type="binding site" evidence="9">
    <location>
        <position position="300"/>
    </location>
    <ligand>
        <name>FAD</name>
        <dbReference type="ChEBI" id="CHEBI:57692"/>
    </ligand>
</feature>
<keyword evidence="4" id="KW-0521">NADP</keyword>
<dbReference type="SUPFAM" id="SSF55424">
    <property type="entry name" value="FAD/NAD-linked reductases, dimerisation (C-terminal) domain"/>
    <property type="match status" value="1"/>
</dbReference>
<evidence type="ECO:0000256" key="9">
    <source>
        <dbReference type="PIRSR" id="PIRSR000350-3"/>
    </source>
</evidence>
<accession>A0A3P1SGC7</accession>
<evidence type="ECO:0000256" key="3">
    <source>
        <dbReference type="ARBA" id="ARBA00022827"/>
    </source>
</evidence>
<evidence type="ECO:0000256" key="5">
    <source>
        <dbReference type="ARBA" id="ARBA00023002"/>
    </source>
</evidence>
<dbReference type="GO" id="GO:0003955">
    <property type="term" value="F:NAD(P)H dehydrogenase (quinone) activity"/>
    <property type="evidence" value="ECO:0007669"/>
    <property type="project" value="TreeGrafter"/>
</dbReference>
<evidence type="ECO:0000256" key="2">
    <source>
        <dbReference type="ARBA" id="ARBA00022630"/>
    </source>
</evidence>
<evidence type="ECO:0000256" key="10">
    <source>
        <dbReference type="PIRSR" id="PIRSR000350-4"/>
    </source>
</evidence>
<evidence type="ECO:0000256" key="7">
    <source>
        <dbReference type="ARBA" id="ARBA00023284"/>
    </source>
</evidence>
<dbReference type="OrthoDB" id="4763248at2"/>
<evidence type="ECO:0000313" key="15">
    <source>
        <dbReference type="Proteomes" id="UP000280444"/>
    </source>
</evidence>
<dbReference type="RefSeq" id="WP_124867830.1">
    <property type="nucleotide sequence ID" value="NZ_RQZF01000001.1"/>
</dbReference>
<evidence type="ECO:0000256" key="8">
    <source>
        <dbReference type="PIRSR" id="PIRSR000350-2"/>
    </source>
</evidence>
<dbReference type="InterPro" id="IPR012999">
    <property type="entry name" value="Pyr_OxRdtase_I_AS"/>
</dbReference>
<feature type="active site" description="Proton acceptor" evidence="8">
    <location>
        <position position="437"/>
    </location>
</feature>
<feature type="binding site" evidence="9">
    <location>
        <position position="259"/>
    </location>
    <ligand>
        <name>NAD(+)</name>
        <dbReference type="ChEBI" id="CHEBI:57540"/>
    </ligand>
</feature>
<evidence type="ECO:0000256" key="1">
    <source>
        <dbReference type="ARBA" id="ARBA00007532"/>
    </source>
</evidence>
<keyword evidence="5 11" id="KW-0560">Oxidoreductase</keyword>
<evidence type="ECO:0000256" key="11">
    <source>
        <dbReference type="RuleBase" id="RU003691"/>
    </source>
</evidence>
<protein>
    <submittedName>
        <fullName evidence="14">Pyridine nucleotide-disulfide oxidoreductase</fullName>
    </submittedName>
</protein>
<dbReference type="AlphaFoldDB" id="A0A3P1SGC7"/>
<dbReference type="PROSITE" id="PS00076">
    <property type="entry name" value="PYRIDINE_REDOX_1"/>
    <property type="match status" value="1"/>
</dbReference>
<feature type="domain" description="FAD/NAD(P)-binding" evidence="13">
    <location>
        <begin position="3"/>
        <end position="310"/>
    </location>
</feature>
<dbReference type="Pfam" id="PF02852">
    <property type="entry name" value="Pyr_redox_dim"/>
    <property type="match status" value="1"/>
</dbReference>
<dbReference type="PRINTS" id="PR00368">
    <property type="entry name" value="FADPNR"/>
</dbReference>
<dbReference type="PRINTS" id="PR00411">
    <property type="entry name" value="PNDRDTASEI"/>
</dbReference>
<feature type="binding site" evidence="9">
    <location>
        <position position="51"/>
    </location>
    <ligand>
        <name>FAD</name>
        <dbReference type="ChEBI" id="CHEBI:57692"/>
    </ligand>
</feature>
<keyword evidence="7 11" id="KW-0676">Redox-active center</keyword>
<keyword evidence="6" id="KW-1015">Disulfide bond</keyword>
<keyword evidence="2 11" id="KW-0285">Flavoprotein</keyword>
<evidence type="ECO:0000256" key="6">
    <source>
        <dbReference type="ARBA" id="ARBA00023157"/>
    </source>
</evidence>
<dbReference type="Gene3D" id="3.30.390.30">
    <property type="match status" value="1"/>
</dbReference>
<name>A0A3P1SGC7_9ACTO</name>
<dbReference type="PIRSF" id="PIRSF000350">
    <property type="entry name" value="Mercury_reductase_MerA"/>
    <property type="match status" value="1"/>
</dbReference>
<reference evidence="14 15" key="1">
    <citation type="submission" date="2018-11" db="EMBL/GenBank/DDBJ databases">
        <title>Genomes From Bacteria Associated with the Canine Oral Cavity: a Test Case for Automated Genome-Based Taxonomic Assignment.</title>
        <authorList>
            <person name="Coil D.A."/>
            <person name="Jospin G."/>
            <person name="Darling A.E."/>
            <person name="Wallis C."/>
            <person name="Davis I.J."/>
            <person name="Harris S."/>
            <person name="Eisen J.A."/>
            <person name="Holcombe L.J."/>
            <person name="O'Flynn C."/>
        </authorList>
    </citation>
    <scope>NUCLEOTIDE SEQUENCE [LARGE SCALE GENOMIC DNA]</scope>
    <source>
        <strain evidence="14 15">OH770</strain>
    </source>
</reference>
<feature type="disulfide bond" description="Redox-active" evidence="10">
    <location>
        <begin position="42"/>
        <end position="47"/>
    </location>
</feature>